<comment type="caution">
    <text evidence="2">The sequence shown here is derived from an EMBL/GenBank/DDBJ whole genome shotgun (WGS) entry which is preliminary data.</text>
</comment>
<feature type="transmembrane region" description="Helical" evidence="1">
    <location>
        <begin position="182"/>
        <end position="200"/>
    </location>
</feature>
<dbReference type="InterPro" id="IPR040410">
    <property type="entry name" value="UPF0658_Golgi"/>
</dbReference>
<dbReference type="EMBL" id="NHTK01006080">
    <property type="protein sequence ID" value="PPQ64911.1"/>
    <property type="molecule type" value="Genomic_DNA"/>
</dbReference>
<accession>A0A409VF94</accession>
<feature type="transmembrane region" description="Helical" evidence="1">
    <location>
        <begin position="207"/>
        <end position="226"/>
    </location>
</feature>
<protein>
    <submittedName>
        <fullName evidence="2">Uncharacterized protein</fullName>
    </submittedName>
</protein>
<dbReference type="InParanoid" id="A0A409VF94"/>
<dbReference type="AlphaFoldDB" id="A0A409VF94"/>
<evidence type="ECO:0000313" key="3">
    <source>
        <dbReference type="Proteomes" id="UP000284842"/>
    </source>
</evidence>
<proteinExistence type="predicted"/>
<dbReference type="PANTHER" id="PTHR34391">
    <property type="entry name" value="UPF0658 GOLGI APPARATUS MEMBRANE PROTEIN C1952.10C-RELATED"/>
    <property type="match status" value="1"/>
</dbReference>
<evidence type="ECO:0000313" key="2">
    <source>
        <dbReference type="EMBL" id="PPQ64911.1"/>
    </source>
</evidence>
<organism evidence="2 3">
    <name type="scientific">Panaeolus cyanescens</name>
    <dbReference type="NCBI Taxonomy" id="181874"/>
    <lineage>
        <taxon>Eukaryota</taxon>
        <taxon>Fungi</taxon>
        <taxon>Dikarya</taxon>
        <taxon>Basidiomycota</taxon>
        <taxon>Agaricomycotina</taxon>
        <taxon>Agaricomycetes</taxon>
        <taxon>Agaricomycetidae</taxon>
        <taxon>Agaricales</taxon>
        <taxon>Agaricineae</taxon>
        <taxon>Galeropsidaceae</taxon>
        <taxon>Panaeolus</taxon>
    </lineage>
</organism>
<keyword evidence="1" id="KW-0812">Transmembrane</keyword>
<sequence length="533" mass="59972">MSLFSSTTTFATSSAAVAVTFVFVIDLFAVDERHGIAQSLLFSVDFQYSELVTSLVKIGGVPVDTNMTFLQSSTAGQLNLQLCYDIPHGQPVYPCTTMYDSRINNPRFSGQITSEELPTVHSFGDWMQGVNITQIIPSNNSTTVVPIKVTTADGKSVTLTRECVRNLLYPYQILLNLRREDIAWICLQFWLLAISFNAILNDSVPHILAVLMTRTLATAWAMYAIWRGPFFKGNFHEILADPGTPCSLDLFDTFWERRQGFEIADLVLSGTSLIFFVGISMRLLKQYNEQSFKVVGAPPHIMRLHKFFMAVLACLQMEAFVLVTAMGLWVDILVNTYIAKFSEHTAVYEALIICTTILLIPWIAMGWYSIRREMRRLMVVYLAIGFALFSGWVIMFYSIVYRWSFVQWPYLGCFTVAALLILIASLVLGVICRINFGKGLAHFRKPILSLYPHIKLNSLPTSPLSVHAESTLQSLNFAPDSFVVNVNESDVKEKRMSKDSKDFIDFDEPKAPVLVYFTSSAGGKRGSRMPGWV</sequence>
<reference evidence="2 3" key="1">
    <citation type="journal article" date="2018" name="Evol. Lett.">
        <title>Horizontal gene cluster transfer increased hallucinogenic mushroom diversity.</title>
        <authorList>
            <person name="Reynolds H.T."/>
            <person name="Vijayakumar V."/>
            <person name="Gluck-Thaler E."/>
            <person name="Korotkin H.B."/>
            <person name="Matheny P.B."/>
            <person name="Slot J.C."/>
        </authorList>
    </citation>
    <scope>NUCLEOTIDE SEQUENCE [LARGE SCALE GENOMIC DNA]</scope>
    <source>
        <strain evidence="2 3">2629</strain>
    </source>
</reference>
<feature type="transmembrane region" description="Helical" evidence="1">
    <location>
        <begin position="377"/>
        <end position="401"/>
    </location>
</feature>
<feature type="transmembrane region" description="Helical" evidence="1">
    <location>
        <begin position="307"/>
        <end position="330"/>
    </location>
</feature>
<feature type="transmembrane region" description="Helical" evidence="1">
    <location>
        <begin position="350"/>
        <end position="370"/>
    </location>
</feature>
<evidence type="ECO:0000256" key="1">
    <source>
        <dbReference type="SAM" id="Phobius"/>
    </source>
</evidence>
<feature type="transmembrane region" description="Helical" evidence="1">
    <location>
        <begin position="407"/>
        <end position="436"/>
    </location>
</feature>
<name>A0A409VF94_9AGAR</name>
<feature type="transmembrane region" description="Helical" evidence="1">
    <location>
        <begin position="263"/>
        <end position="284"/>
    </location>
</feature>
<dbReference type="Proteomes" id="UP000284842">
    <property type="component" value="Unassembled WGS sequence"/>
</dbReference>
<dbReference type="OrthoDB" id="3263941at2759"/>
<gene>
    <name evidence="2" type="ORF">CVT24_008251</name>
</gene>
<dbReference type="GO" id="GO:0005794">
    <property type="term" value="C:Golgi apparatus"/>
    <property type="evidence" value="ECO:0007669"/>
    <property type="project" value="TreeGrafter"/>
</dbReference>
<keyword evidence="1" id="KW-0472">Membrane</keyword>
<keyword evidence="1" id="KW-1133">Transmembrane helix</keyword>
<dbReference type="PANTHER" id="PTHR34391:SF2">
    <property type="entry name" value="TRP C-TERMINAL DOMAIN-CONTAINING PROTEIN"/>
    <property type="match status" value="1"/>
</dbReference>
<keyword evidence="3" id="KW-1185">Reference proteome</keyword>